<keyword evidence="6" id="KW-1185">Reference proteome</keyword>
<evidence type="ECO:0000256" key="1">
    <source>
        <dbReference type="ARBA" id="ARBA00022737"/>
    </source>
</evidence>
<dbReference type="PRINTS" id="PR00014">
    <property type="entry name" value="FNTYPEIII"/>
</dbReference>
<feature type="domain" description="Fibronectin type-III" evidence="4">
    <location>
        <begin position="355"/>
        <end position="446"/>
    </location>
</feature>
<dbReference type="FunFam" id="2.60.40.10:FF:000547">
    <property type="entry name" value="Titin a"/>
    <property type="match status" value="1"/>
</dbReference>
<dbReference type="Proteomes" id="UP000001645">
    <property type="component" value="Chromosome 7"/>
</dbReference>
<dbReference type="CDD" id="cd05748">
    <property type="entry name" value="Ig_Titin_like"/>
    <property type="match status" value="4"/>
</dbReference>
<dbReference type="Pfam" id="PF07679">
    <property type="entry name" value="I-set"/>
    <property type="match status" value="5"/>
</dbReference>
<evidence type="ECO:0000256" key="2">
    <source>
        <dbReference type="ARBA" id="ARBA00023319"/>
    </source>
</evidence>
<dbReference type="PROSITE" id="PS50835">
    <property type="entry name" value="IG_LIKE"/>
    <property type="match status" value="5"/>
</dbReference>
<dbReference type="FunFam" id="2.60.40.10:FF:000002">
    <property type="entry name" value="Titin a"/>
    <property type="match status" value="3"/>
</dbReference>
<feature type="domain" description="Fibronectin type-III" evidence="4">
    <location>
        <begin position="218"/>
        <end position="311"/>
    </location>
</feature>
<dbReference type="GO" id="GO:0031430">
    <property type="term" value="C:M band"/>
    <property type="evidence" value="ECO:0007669"/>
    <property type="project" value="TreeGrafter"/>
</dbReference>
<feature type="domain" description="Ig-like" evidence="3">
    <location>
        <begin position="842"/>
        <end position="926"/>
    </location>
</feature>
<feature type="domain" description="Ig-like" evidence="3">
    <location>
        <begin position="25"/>
        <end position="114"/>
    </location>
</feature>
<proteinExistence type="predicted"/>
<dbReference type="FunFam" id="2.60.40.10:FF:000112">
    <property type="entry name" value="Titin a"/>
    <property type="match status" value="2"/>
</dbReference>
<evidence type="ECO:0000259" key="3">
    <source>
        <dbReference type="PROSITE" id="PS50835"/>
    </source>
</evidence>
<dbReference type="FunFam" id="2.60.40.10:FF:000031">
    <property type="entry name" value="Myosin-binding protein C, slow type"/>
    <property type="match status" value="2"/>
</dbReference>
<feature type="domain" description="Fibronectin type-III" evidence="4">
    <location>
        <begin position="745"/>
        <end position="838"/>
    </location>
</feature>
<dbReference type="SMART" id="SM00060">
    <property type="entry name" value="FN3"/>
    <property type="match status" value="7"/>
</dbReference>
<dbReference type="Gene3D" id="2.60.40.10">
    <property type="entry name" value="Immunoglobulins"/>
    <property type="match status" value="13"/>
</dbReference>
<dbReference type="InterPro" id="IPR036179">
    <property type="entry name" value="Ig-like_dom_sf"/>
</dbReference>
<dbReference type="InterPro" id="IPR036116">
    <property type="entry name" value="FN3_sf"/>
</dbReference>
<dbReference type="SMART" id="SM00409">
    <property type="entry name" value="IG"/>
    <property type="match status" value="5"/>
</dbReference>
<dbReference type="GO" id="GO:0045214">
    <property type="term" value="P:sarcomere organization"/>
    <property type="evidence" value="ECO:0007669"/>
    <property type="project" value="TreeGrafter"/>
</dbReference>
<feature type="domain" description="Ig-like" evidence="3">
    <location>
        <begin position="315"/>
        <end position="403"/>
    </location>
</feature>
<dbReference type="InterPro" id="IPR013098">
    <property type="entry name" value="Ig_I-set"/>
</dbReference>
<dbReference type="GO" id="GO:0048738">
    <property type="term" value="P:cardiac muscle tissue development"/>
    <property type="evidence" value="ECO:0007669"/>
    <property type="project" value="TreeGrafter"/>
</dbReference>
<dbReference type="SUPFAM" id="SSF49265">
    <property type="entry name" value="Fibronectin type III"/>
    <property type="match status" value="4"/>
</dbReference>
<dbReference type="InterPro" id="IPR003961">
    <property type="entry name" value="FN3_dom"/>
</dbReference>
<dbReference type="FunFam" id="2.60.40.10:FF:000003">
    <property type="entry name" value="Titin isoform E"/>
    <property type="match status" value="3"/>
</dbReference>
<feature type="domain" description="Ig-like" evidence="3">
    <location>
        <begin position="1035"/>
        <end position="1126"/>
    </location>
</feature>
<feature type="domain" description="Fibronectin type-III" evidence="4">
    <location>
        <begin position="937"/>
        <end position="1031"/>
    </location>
</feature>
<feature type="domain" description="Fibronectin type-III" evidence="4">
    <location>
        <begin position="648"/>
        <end position="742"/>
    </location>
</feature>
<dbReference type="InterPro" id="IPR003599">
    <property type="entry name" value="Ig_sub"/>
</dbReference>
<dbReference type="InterPro" id="IPR007110">
    <property type="entry name" value="Ig-like_dom"/>
</dbReference>
<dbReference type="GO" id="GO:0008307">
    <property type="term" value="F:structural constituent of muscle"/>
    <property type="evidence" value="ECO:0007669"/>
    <property type="project" value="TreeGrafter"/>
</dbReference>
<dbReference type="InterPro" id="IPR013783">
    <property type="entry name" value="Ig-like_fold"/>
</dbReference>
<dbReference type="AlphaFoldDB" id="A0A803XZV8"/>
<evidence type="ECO:0000313" key="5">
    <source>
        <dbReference type="Ensembl" id="ENSMGAP00000025055.1"/>
    </source>
</evidence>
<dbReference type="PANTHER" id="PTHR14340">
    <property type="entry name" value="MICROFIBRIL-ASSOCIATED GLYCOPROTEIN 3"/>
    <property type="match status" value="1"/>
</dbReference>
<accession>A0A803XZV8</accession>
<reference evidence="5" key="3">
    <citation type="submission" date="2025-09" db="UniProtKB">
        <authorList>
            <consortium name="Ensembl"/>
        </authorList>
    </citation>
    <scope>IDENTIFICATION</scope>
</reference>
<dbReference type="Pfam" id="PF00041">
    <property type="entry name" value="fn3"/>
    <property type="match status" value="6"/>
</dbReference>
<evidence type="ECO:0008006" key="7">
    <source>
        <dbReference type="Google" id="ProtNLM"/>
    </source>
</evidence>
<keyword evidence="2" id="KW-0393">Immunoglobulin domain</keyword>
<feature type="domain" description="Fibronectin type-III" evidence="4">
    <location>
        <begin position="121"/>
        <end position="215"/>
    </location>
</feature>
<protein>
    <recommendedName>
        <fullName evidence="7">Titin</fullName>
    </recommendedName>
</protein>
<dbReference type="GeneTree" id="ENSGT01150000286978"/>
<dbReference type="InterPro" id="IPR003598">
    <property type="entry name" value="Ig_sub2"/>
</dbReference>
<dbReference type="Ensembl" id="ENSMGAT00000031218.1">
    <property type="protein sequence ID" value="ENSMGAP00000025055.1"/>
    <property type="gene ID" value="ENSMGAG00000020675.1"/>
</dbReference>
<dbReference type="PANTHER" id="PTHR14340:SF13">
    <property type="entry name" value="TITIN"/>
    <property type="match status" value="1"/>
</dbReference>
<feature type="domain" description="Ig-like" evidence="3">
    <location>
        <begin position="552"/>
        <end position="639"/>
    </location>
</feature>
<dbReference type="SMART" id="SM00408">
    <property type="entry name" value="IGc2"/>
    <property type="match status" value="5"/>
</dbReference>
<evidence type="ECO:0000259" key="4">
    <source>
        <dbReference type="PROSITE" id="PS50853"/>
    </source>
</evidence>
<dbReference type="PROSITE" id="PS50853">
    <property type="entry name" value="FN3"/>
    <property type="match status" value="7"/>
</dbReference>
<keyword evidence="1" id="KW-0677">Repeat</keyword>
<reference evidence="5" key="2">
    <citation type="submission" date="2025-08" db="UniProtKB">
        <authorList>
            <consortium name="Ensembl"/>
        </authorList>
    </citation>
    <scope>IDENTIFICATION</scope>
</reference>
<evidence type="ECO:0000313" key="6">
    <source>
        <dbReference type="Proteomes" id="UP000001645"/>
    </source>
</evidence>
<name>A0A803XZV8_MELGA</name>
<dbReference type="SUPFAM" id="SSF48726">
    <property type="entry name" value="Immunoglobulin"/>
    <property type="match status" value="5"/>
</dbReference>
<organism evidence="5 6">
    <name type="scientific">Meleagris gallopavo</name>
    <name type="common">Wild turkey</name>
    <dbReference type="NCBI Taxonomy" id="9103"/>
    <lineage>
        <taxon>Eukaryota</taxon>
        <taxon>Metazoa</taxon>
        <taxon>Chordata</taxon>
        <taxon>Craniata</taxon>
        <taxon>Vertebrata</taxon>
        <taxon>Euteleostomi</taxon>
        <taxon>Archelosauria</taxon>
        <taxon>Archosauria</taxon>
        <taxon>Dinosauria</taxon>
        <taxon>Saurischia</taxon>
        <taxon>Theropoda</taxon>
        <taxon>Coelurosauria</taxon>
        <taxon>Aves</taxon>
        <taxon>Neognathae</taxon>
        <taxon>Galloanserae</taxon>
        <taxon>Galliformes</taxon>
        <taxon>Phasianidae</taxon>
        <taxon>Meleagridinae</taxon>
        <taxon>Meleagris</taxon>
    </lineage>
</organism>
<feature type="domain" description="Fibronectin type-III" evidence="4">
    <location>
        <begin position="452"/>
        <end position="548"/>
    </location>
</feature>
<sequence>MNSEGLGEPALVPGTPKAEERLLPPEIELDAELRKVVTIRACCTLRLFVPIKGRPAPEVKWTREHGESLDRATIESTSSYTLLIVENVNRFDSGKYMLTIENSSGSKSAFVNVRVLDTPGAPQNLKIKEVTKSSVTLTWEPPLIDGGSKIKNYIVEKRESTRKAYSTVNANCHKTSWKVDSLQEGCNYYFRVLAENEYGIGLPVETSESVKVSERPLPPGKITLLDVTRNSVSLSWEKPEHDGGSRILGYIVEMQSKGSDKWSTCATVKVTEATITGLIQGEEYTFRVSAQNEKGVSDPRQLGIPVVAKDLVIPPAFKLLFTTFSVLAGEDLKVDVPFVGRPKPAVLWHKDNVALKQTTRVNAESSENNTVLTIKEACREDVGAYLVKLTNSAGEATEILNIVVELRYRVTGLIENHNYEYRVSAENAAGLSEPSLPSTYYKACDPIYKPGPPNNPKVVDVTRSSVFLSWSKPIYDGGSEIQGYIVEKCDVSDGEWAICTPPTGIKNTHMEVEKLVEKHEYKFRVCAVNKAGVGDHADVPGSVIVEEKMEAPDLDLDMELRKIVNVRAGGSLRLFVPIRGRPAPEVKWGKVDGEIREAAIIDTTSSFTSLVLDSVNRFDTGKYTLTLENSSGTKSAFVSVRVLDTPSAPINLKIREITKDSVSLSWEPPLLDGGAKIKNYIIEKREATRKAYAAVVTNCHKTSWKVDQLQEGCYYFFRISAENEYGIGLPAETSDPIKVAEVPQPPGKITVDDVTRNSVSLSWAKPEHDGGSKIIQYIVEMQAKGSEKWSECARVKTLEAVITNLTQGEEYLFRVMAVNEKGKSDPRALAVPVVAKDLVIEPDVRPAFHSYSIQVGQDLKVEVPVSGRPKPTVTWVKDGQTLRQTTRVNVSDLTDLTVLNIKETSKEDTGTYEITVANVVGQKSASIEIITLDKPDPPLGPVKFDEVSAESVTLSWNPPAYTGGCQITNYVVHKRDTTTTVWETVSATVARTVLKVTKLKTGSEYQFRIFNAAGAVSKPSDSTGPITARDEVELPRISMDPKYKDTIVVNAGDTFRLEADVHGKPLPTIKWYKGDKELEETARYEIKNTDFNALIIVKDAIRIDGGQFILEASNVAGTKTVPVNVKVLDRPGPPEGLGNHQHHKGFYDCLLEPTRQ</sequence>
<reference evidence="5 6" key="1">
    <citation type="journal article" date="2010" name="PLoS Biol.">
        <title>Multi-platform next-generation sequencing of the domestic turkey (Meleagris gallopavo): genome assembly and analysis.</title>
        <authorList>
            <person name="Dalloul R.A."/>
            <person name="Long J.A."/>
            <person name="Zimin A.V."/>
            <person name="Aslam L."/>
            <person name="Beal K."/>
            <person name="Blomberg L.A."/>
            <person name="Bouffard P."/>
            <person name="Burt D.W."/>
            <person name="Crasta O."/>
            <person name="Crooijmans R.P."/>
            <person name="Cooper K."/>
            <person name="Coulombe R.A."/>
            <person name="De S."/>
            <person name="Delany M.E."/>
            <person name="Dodgson J.B."/>
            <person name="Dong J.J."/>
            <person name="Evans C."/>
            <person name="Frederickson K.M."/>
            <person name="Flicek P."/>
            <person name="Florea L."/>
            <person name="Folkerts O."/>
            <person name="Groenen M.A."/>
            <person name="Harkins T.T."/>
            <person name="Herrero J."/>
            <person name="Hoffmann S."/>
            <person name="Megens H.J."/>
            <person name="Jiang A."/>
            <person name="de Jong P."/>
            <person name="Kaiser P."/>
            <person name="Kim H."/>
            <person name="Kim K.W."/>
            <person name="Kim S."/>
            <person name="Langenberger D."/>
            <person name="Lee M.K."/>
            <person name="Lee T."/>
            <person name="Mane S."/>
            <person name="Marcais G."/>
            <person name="Marz M."/>
            <person name="McElroy A.P."/>
            <person name="Modise T."/>
            <person name="Nefedov M."/>
            <person name="Notredame C."/>
            <person name="Paton I.R."/>
            <person name="Payne W.S."/>
            <person name="Pertea G."/>
            <person name="Prickett D."/>
            <person name="Puiu D."/>
            <person name="Qioa D."/>
            <person name="Raineri E."/>
            <person name="Ruffier M."/>
            <person name="Salzberg S.L."/>
            <person name="Schatz M.C."/>
            <person name="Scheuring C."/>
            <person name="Schmidt C.J."/>
            <person name="Schroeder S."/>
            <person name="Searle S.M."/>
            <person name="Smith E.J."/>
            <person name="Smith J."/>
            <person name="Sonstegard T.S."/>
            <person name="Stadler P.F."/>
            <person name="Tafer H."/>
            <person name="Tu Z.J."/>
            <person name="Van Tassell C.P."/>
            <person name="Vilella A.J."/>
            <person name="Williams K.P."/>
            <person name="Yorke J.A."/>
            <person name="Zhang L."/>
            <person name="Zhang H.B."/>
            <person name="Zhang X."/>
            <person name="Zhang Y."/>
            <person name="Reed K.M."/>
        </authorList>
    </citation>
    <scope>NUCLEOTIDE SEQUENCE [LARGE SCALE GENOMIC DNA]</scope>
</reference>
<dbReference type="CDD" id="cd00063">
    <property type="entry name" value="FN3"/>
    <property type="match status" value="7"/>
</dbReference>